<dbReference type="GO" id="GO:0003700">
    <property type="term" value="F:DNA-binding transcription factor activity"/>
    <property type="evidence" value="ECO:0007669"/>
    <property type="project" value="InterPro"/>
</dbReference>
<reference evidence="5 6" key="1">
    <citation type="submission" date="2019-09" db="EMBL/GenBank/DDBJ databases">
        <authorList>
            <person name="Chandra G."/>
            <person name="Truman W A."/>
        </authorList>
    </citation>
    <scope>NUCLEOTIDE SEQUENCE [LARGE SCALE GENOMIC DNA]</scope>
    <source>
        <strain evidence="5">PS833</strain>
    </source>
</reference>
<protein>
    <submittedName>
        <fullName evidence="5">HTH-type transcriptional regulator GltC</fullName>
    </submittedName>
</protein>
<dbReference type="Proteomes" id="UP000409037">
    <property type="component" value="Unassembled WGS sequence"/>
</dbReference>
<organism evidence="5 6">
    <name type="scientific">Pseudomonas fluorescens</name>
    <dbReference type="NCBI Taxonomy" id="294"/>
    <lineage>
        <taxon>Bacteria</taxon>
        <taxon>Pseudomonadati</taxon>
        <taxon>Pseudomonadota</taxon>
        <taxon>Gammaproteobacteria</taxon>
        <taxon>Pseudomonadales</taxon>
        <taxon>Pseudomonadaceae</taxon>
        <taxon>Pseudomonas</taxon>
    </lineage>
</organism>
<dbReference type="PANTHER" id="PTHR30346">
    <property type="entry name" value="TRANSCRIPTIONAL DUAL REGULATOR HCAR-RELATED"/>
    <property type="match status" value="1"/>
</dbReference>
<dbReference type="FunFam" id="1.10.10.10:FF:000001">
    <property type="entry name" value="LysR family transcriptional regulator"/>
    <property type="match status" value="1"/>
</dbReference>
<dbReference type="SUPFAM" id="SSF46785">
    <property type="entry name" value="Winged helix' DNA-binding domain"/>
    <property type="match status" value="1"/>
</dbReference>
<dbReference type="AlphaFoldDB" id="A0A5E7FH68"/>
<dbReference type="InterPro" id="IPR005119">
    <property type="entry name" value="LysR_subst-bd"/>
</dbReference>
<comment type="similarity">
    <text evidence="1">Belongs to the LysR transcriptional regulatory family.</text>
</comment>
<dbReference type="Pfam" id="PF00126">
    <property type="entry name" value="HTH_1"/>
    <property type="match status" value="1"/>
</dbReference>
<dbReference type="InterPro" id="IPR036390">
    <property type="entry name" value="WH_DNA-bd_sf"/>
</dbReference>
<name>A0A5E7FH68_PSEFL</name>
<keyword evidence="3" id="KW-0238">DNA-binding</keyword>
<dbReference type="Gene3D" id="3.40.190.10">
    <property type="entry name" value="Periplasmic binding protein-like II"/>
    <property type="match status" value="2"/>
</dbReference>
<evidence type="ECO:0000256" key="4">
    <source>
        <dbReference type="ARBA" id="ARBA00023163"/>
    </source>
</evidence>
<dbReference type="InterPro" id="IPR000847">
    <property type="entry name" value="LysR_HTH_N"/>
</dbReference>
<dbReference type="Gene3D" id="1.10.10.10">
    <property type="entry name" value="Winged helix-like DNA-binding domain superfamily/Winged helix DNA-binding domain"/>
    <property type="match status" value="1"/>
</dbReference>
<keyword evidence="2" id="KW-0805">Transcription regulation</keyword>
<evidence type="ECO:0000313" key="6">
    <source>
        <dbReference type="Proteomes" id="UP000409037"/>
    </source>
</evidence>
<dbReference type="GO" id="GO:0003677">
    <property type="term" value="F:DNA binding"/>
    <property type="evidence" value="ECO:0007669"/>
    <property type="project" value="UniProtKB-KW"/>
</dbReference>
<dbReference type="SUPFAM" id="SSF53850">
    <property type="entry name" value="Periplasmic binding protein-like II"/>
    <property type="match status" value="1"/>
</dbReference>
<evidence type="ECO:0000256" key="1">
    <source>
        <dbReference type="ARBA" id="ARBA00009437"/>
    </source>
</evidence>
<dbReference type="CDD" id="cd05466">
    <property type="entry name" value="PBP2_LTTR_substrate"/>
    <property type="match status" value="1"/>
</dbReference>
<evidence type="ECO:0000256" key="3">
    <source>
        <dbReference type="ARBA" id="ARBA00023125"/>
    </source>
</evidence>
<proteinExistence type="inferred from homology"/>
<sequence>METFDLATLRQFLALARHQNLSDAAWELHLSPSALSKGLKRLEQALQTTLFDRQGRNLRLNADGARLLDRAAALMANADQMRSEFLGTRGSFHCRISGPALLQLNWGRRIASLIGERFPGAQVAFGNEKEDEALSALARGEADLALVTTAALGALDPRHSALNIGMTRFEVAVGANHPLTLGASSPCATVSEVLKYPFVVPTQPPFRGLQGGPATDGWRDDQQPRIIRYRSDDLLLVDGLVRAGLALAYLPDYALAELQLLRLDLTDNPFSCTQQVVLVYRPSSASGWLNYVVEVMKSEVDATGAGTDCLRPA</sequence>
<dbReference type="PROSITE" id="PS50931">
    <property type="entry name" value="HTH_LYSR"/>
    <property type="match status" value="1"/>
</dbReference>
<dbReference type="Pfam" id="PF03466">
    <property type="entry name" value="LysR_substrate"/>
    <property type="match status" value="1"/>
</dbReference>
<dbReference type="GO" id="GO:0032993">
    <property type="term" value="C:protein-DNA complex"/>
    <property type="evidence" value="ECO:0007669"/>
    <property type="project" value="TreeGrafter"/>
</dbReference>
<gene>
    <name evidence="5" type="primary">gltC_4</name>
    <name evidence="5" type="ORF">PS833_05500</name>
</gene>
<keyword evidence="4" id="KW-0804">Transcription</keyword>
<dbReference type="EMBL" id="CABVHU010000018">
    <property type="protein sequence ID" value="VVO37477.1"/>
    <property type="molecule type" value="Genomic_DNA"/>
</dbReference>
<dbReference type="InterPro" id="IPR036388">
    <property type="entry name" value="WH-like_DNA-bd_sf"/>
</dbReference>
<accession>A0A5E7FH68</accession>
<dbReference type="PANTHER" id="PTHR30346:SF29">
    <property type="entry name" value="LYSR SUBSTRATE-BINDING"/>
    <property type="match status" value="1"/>
</dbReference>
<evidence type="ECO:0000313" key="5">
    <source>
        <dbReference type="EMBL" id="VVO37477.1"/>
    </source>
</evidence>
<evidence type="ECO:0000256" key="2">
    <source>
        <dbReference type="ARBA" id="ARBA00023015"/>
    </source>
</evidence>